<feature type="compositionally biased region" description="Low complexity" evidence="6">
    <location>
        <begin position="384"/>
        <end position="424"/>
    </location>
</feature>
<dbReference type="CDD" id="cd03219">
    <property type="entry name" value="ABC_Mj1267_LivG_branched"/>
    <property type="match status" value="1"/>
</dbReference>
<dbReference type="Pfam" id="PF12399">
    <property type="entry name" value="BCA_ABC_TP_C"/>
    <property type="match status" value="1"/>
</dbReference>
<keyword evidence="9" id="KW-1185">Reference proteome</keyword>
<dbReference type="InterPro" id="IPR027417">
    <property type="entry name" value="P-loop_NTPase"/>
</dbReference>
<evidence type="ECO:0000256" key="6">
    <source>
        <dbReference type="SAM" id="MobiDB-lite"/>
    </source>
</evidence>
<comment type="caution">
    <text evidence="8">The sequence shown here is derived from an EMBL/GenBank/DDBJ whole genome shotgun (WGS) entry which is preliminary data.</text>
</comment>
<feature type="region of interest" description="Disordered" evidence="6">
    <location>
        <begin position="359"/>
        <end position="440"/>
    </location>
</feature>
<dbReference type="Gene3D" id="1.10.150.20">
    <property type="entry name" value="5' to 3' exonuclease, C-terminal subdomain"/>
    <property type="match status" value="1"/>
</dbReference>
<feature type="domain" description="ABC transporter" evidence="7">
    <location>
        <begin position="12"/>
        <end position="269"/>
    </location>
</feature>
<sequence>MDASAPMNKTLLQVEHLSMKFGGLVAIGDLSFEARRGEITALIGPNGAGKTTVFNCITGFYKPTEGMIRFTDQSGGEFLLERMPDFQITAKAKVARTFQNIRLFSGMTVLENLLVAQHNKLMKASGYTIVGMLGLGSYRRASSESVELAKHWLEKADLMDRADDPAGDLPYGAQRRLEIARAMCTGPELLCLDEPAAGLNPKESLALNDLLMDIKNSTGTSILLIEHDMSVVMQISDHIVVLEYGRKISDGDPAFVRSDPRVIAAYLGVDDEEVETVLTDVGDENIIEQLEAHPDTAHGPNTSASMMAGPISETIDHVEGERVTVSKGASKAALVEARGDVASGVPSALAAIAKAKPARSKAIKGKGDGPAKAKPAQKELAEVGATSSAAAPAKTGSKAATASAAKTAKAPGAKTAAAAKPTAGISNRLSAPRGGKADNLTRIKGIGSVNEKKLNDHGIYHFDQIATWKKADVVAAEAYLAFDGRIAREDWIGQAKLLAKGKDTEFSRRVDAGDVPTSHVSAKSAAAKRGGRK</sequence>
<keyword evidence="3" id="KW-0547">Nucleotide-binding</keyword>
<dbReference type="InterPro" id="IPR003593">
    <property type="entry name" value="AAA+_ATPase"/>
</dbReference>
<dbReference type="SUPFAM" id="SSF52540">
    <property type="entry name" value="P-loop containing nucleoside triphosphate hydrolases"/>
    <property type="match status" value="1"/>
</dbReference>
<feature type="compositionally biased region" description="Basic and acidic residues" evidence="6">
    <location>
        <begin position="365"/>
        <end position="381"/>
    </location>
</feature>
<evidence type="ECO:0000256" key="1">
    <source>
        <dbReference type="ARBA" id="ARBA00005417"/>
    </source>
</evidence>
<evidence type="ECO:0000259" key="7">
    <source>
        <dbReference type="PROSITE" id="PS50893"/>
    </source>
</evidence>
<feature type="compositionally biased region" description="Low complexity" evidence="6">
    <location>
        <begin position="521"/>
        <end position="533"/>
    </location>
</feature>
<dbReference type="Pfam" id="PF00005">
    <property type="entry name" value="ABC_tran"/>
    <property type="match status" value="1"/>
</dbReference>
<dbReference type="InterPro" id="IPR003439">
    <property type="entry name" value="ABC_transporter-like_ATP-bd"/>
</dbReference>
<dbReference type="EMBL" id="JAKREW010000002">
    <property type="protein sequence ID" value="MCG7504130.1"/>
    <property type="molecule type" value="Genomic_DNA"/>
</dbReference>
<evidence type="ECO:0000313" key="8">
    <source>
        <dbReference type="EMBL" id="MCG7504130.1"/>
    </source>
</evidence>
<organism evidence="8 9">
    <name type="scientific">Mesorhizobium retamae</name>
    <dbReference type="NCBI Taxonomy" id="2912854"/>
    <lineage>
        <taxon>Bacteria</taxon>
        <taxon>Pseudomonadati</taxon>
        <taxon>Pseudomonadota</taxon>
        <taxon>Alphaproteobacteria</taxon>
        <taxon>Hyphomicrobiales</taxon>
        <taxon>Phyllobacteriaceae</taxon>
        <taxon>Mesorhizobium</taxon>
    </lineage>
</organism>
<accession>A0ABS9Q9R4</accession>
<proteinExistence type="inferred from homology"/>
<dbReference type="PANTHER" id="PTHR45772:SF11">
    <property type="entry name" value="HIGH-AFFINITY BRANCHED-CHAIN AMINO ACID TRANSPORT ATP-BINDING PROTEIN LIVG"/>
    <property type="match status" value="1"/>
</dbReference>
<reference evidence="8 9" key="1">
    <citation type="submission" date="2022-02" db="EMBL/GenBank/DDBJ databases">
        <title>Draft genome sequence of Mezorhizobium retamae strain IRAMC:0171 isolated from Retama raetam nodules.</title>
        <authorList>
            <person name="Bengaied R."/>
            <person name="Sbissi I."/>
            <person name="Huber K."/>
            <person name="Ghodbane F."/>
            <person name="Nouioui I."/>
            <person name="Tarhouni M."/>
            <person name="Gtari M."/>
        </authorList>
    </citation>
    <scope>NUCLEOTIDE SEQUENCE [LARGE SCALE GENOMIC DNA]</scope>
    <source>
        <strain evidence="8 9">IRAMC:0171</strain>
    </source>
</reference>
<dbReference type="Proteomes" id="UP001201701">
    <property type="component" value="Unassembled WGS sequence"/>
</dbReference>
<name>A0ABS9Q9R4_9HYPH</name>
<keyword evidence="4 8" id="KW-0067">ATP-binding</keyword>
<dbReference type="GO" id="GO:0005524">
    <property type="term" value="F:ATP binding"/>
    <property type="evidence" value="ECO:0007669"/>
    <property type="project" value="UniProtKB-KW"/>
</dbReference>
<feature type="region of interest" description="Disordered" evidence="6">
    <location>
        <begin position="508"/>
        <end position="533"/>
    </location>
</feature>
<dbReference type="Gene3D" id="3.40.50.300">
    <property type="entry name" value="P-loop containing nucleotide triphosphate hydrolases"/>
    <property type="match status" value="1"/>
</dbReference>
<protein>
    <submittedName>
        <fullName evidence="8">ATP-binding cassette domain-containing protein</fullName>
    </submittedName>
</protein>
<comment type="similarity">
    <text evidence="1">Belongs to the ABC transporter superfamily.</text>
</comment>
<dbReference type="PANTHER" id="PTHR45772">
    <property type="entry name" value="CONSERVED COMPONENT OF ABC TRANSPORTER FOR NATURAL AMINO ACIDS-RELATED"/>
    <property type="match status" value="1"/>
</dbReference>
<dbReference type="RefSeq" id="WP_239362165.1">
    <property type="nucleotide sequence ID" value="NZ_JAKREW010000002.1"/>
</dbReference>
<dbReference type="InterPro" id="IPR032823">
    <property type="entry name" value="BCA_ABC_TP_C"/>
</dbReference>
<evidence type="ECO:0000313" key="9">
    <source>
        <dbReference type="Proteomes" id="UP001201701"/>
    </source>
</evidence>
<dbReference type="PROSITE" id="PS50893">
    <property type="entry name" value="ABC_TRANSPORTER_2"/>
    <property type="match status" value="1"/>
</dbReference>
<gene>
    <name evidence="8" type="ORF">L4923_03765</name>
</gene>
<keyword evidence="2" id="KW-0813">Transport</keyword>
<evidence type="ECO:0000256" key="3">
    <source>
        <dbReference type="ARBA" id="ARBA00022741"/>
    </source>
</evidence>
<dbReference type="SMART" id="SM00382">
    <property type="entry name" value="AAA"/>
    <property type="match status" value="1"/>
</dbReference>
<keyword evidence="5" id="KW-0029">Amino-acid transport</keyword>
<evidence type="ECO:0000256" key="4">
    <source>
        <dbReference type="ARBA" id="ARBA00022840"/>
    </source>
</evidence>
<evidence type="ECO:0000256" key="2">
    <source>
        <dbReference type="ARBA" id="ARBA00022448"/>
    </source>
</evidence>
<evidence type="ECO:0000256" key="5">
    <source>
        <dbReference type="ARBA" id="ARBA00022970"/>
    </source>
</evidence>
<dbReference type="InterPro" id="IPR051120">
    <property type="entry name" value="ABC_AA/LPS_Transport"/>
</dbReference>